<evidence type="ECO:0000313" key="3">
    <source>
        <dbReference type="Proteomes" id="UP000186601"/>
    </source>
</evidence>
<reference evidence="2 3" key="1">
    <citation type="submission" date="2018-02" db="EMBL/GenBank/DDBJ databases">
        <title>Genome sequence of the basidiomycete white-rot fungus Phlebia centrifuga.</title>
        <authorList>
            <person name="Granchi Z."/>
            <person name="Peng M."/>
            <person name="de Vries R.P."/>
            <person name="Hilden K."/>
            <person name="Makela M.R."/>
            <person name="Grigoriev I."/>
            <person name="Riley R."/>
        </authorList>
    </citation>
    <scope>NUCLEOTIDE SEQUENCE [LARGE SCALE GENOMIC DNA]</scope>
    <source>
        <strain evidence="2 3">FBCC195</strain>
    </source>
</reference>
<proteinExistence type="predicted"/>
<feature type="transmembrane region" description="Helical" evidence="1">
    <location>
        <begin position="80"/>
        <end position="106"/>
    </location>
</feature>
<name>A0A2R6QBM7_9APHY</name>
<accession>A0A2R6QBM7</accession>
<keyword evidence="3" id="KW-1185">Reference proteome</keyword>
<comment type="caution">
    <text evidence="2">The sequence shown here is derived from an EMBL/GenBank/DDBJ whole genome shotgun (WGS) entry which is preliminary data.</text>
</comment>
<dbReference type="Proteomes" id="UP000186601">
    <property type="component" value="Unassembled WGS sequence"/>
</dbReference>
<dbReference type="OrthoDB" id="100006at2759"/>
<sequence length="120" mass="13054">MSSVTFDNFQNGQASGLTVSFPPPILEANSEVTSSMQVVVSFAILSLAAVDFVWLRVLWVALNRNMQKVAREKAIFTSQLGAYVVCLLLSNLLSSVSFIMNITWIVEGGVLTGEQTFGSF</sequence>
<keyword evidence="1" id="KW-1133">Transmembrane helix</keyword>
<keyword evidence="1" id="KW-0472">Membrane</keyword>
<protein>
    <submittedName>
        <fullName evidence="2">Uncharacterized protein</fullName>
    </submittedName>
</protein>
<feature type="transmembrane region" description="Helical" evidence="1">
    <location>
        <begin position="38"/>
        <end position="59"/>
    </location>
</feature>
<evidence type="ECO:0000256" key="1">
    <source>
        <dbReference type="SAM" id="Phobius"/>
    </source>
</evidence>
<gene>
    <name evidence="2" type="ORF">PHLCEN_2v3802</name>
</gene>
<keyword evidence="1" id="KW-0812">Transmembrane</keyword>
<evidence type="ECO:0000313" key="2">
    <source>
        <dbReference type="EMBL" id="PSS05520.1"/>
    </source>
</evidence>
<organism evidence="2 3">
    <name type="scientific">Hermanssonia centrifuga</name>
    <dbReference type="NCBI Taxonomy" id="98765"/>
    <lineage>
        <taxon>Eukaryota</taxon>
        <taxon>Fungi</taxon>
        <taxon>Dikarya</taxon>
        <taxon>Basidiomycota</taxon>
        <taxon>Agaricomycotina</taxon>
        <taxon>Agaricomycetes</taxon>
        <taxon>Polyporales</taxon>
        <taxon>Meruliaceae</taxon>
        <taxon>Hermanssonia</taxon>
    </lineage>
</organism>
<dbReference type="EMBL" id="MLYV02000368">
    <property type="protein sequence ID" value="PSS05520.1"/>
    <property type="molecule type" value="Genomic_DNA"/>
</dbReference>
<dbReference type="AlphaFoldDB" id="A0A2R6QBM7"/>